<feature type="domain" description="Ribosomal protein eL8/eL30/eS12/Gadd45" evidence="1">
    <location>
        <begin position="10"/>
        <end position="82"/>
    </location>
</feature>
<dbReference type="SUPFAM" id="SSF55315">
    <property type="entry name" value="L30e-like"/>
    <property type="match status" value="1"/>
</dbReference>
<dbReference type="Proteomes" id="UP001229409">
    <property type="component" value="Unassembled WGS sequence"/>
</dbReference>
<reference evidence="2" key="3">
    <citation type="submission" date="2020-12" db="EMBL/GenBank/DDBJ databases">
        <title>Paenibacillus polymyxa LMG 27872: a double-edged sword.</title>
        <authorList>
            <person name="Langendries S."/>
            <person name="Garcia Mendez S."/>
            <person name="Beirinckx S."/>
            <person name="Viaene T."/>
            <person name="Baeyen S."/>
            <person name="Goeminne G."/>
            <person name="Willems A."/>
            <person name="Debode J."/>
            <person name="Goormachtig S."/>
        </authorList>
    </citation>
    <scope>NUCLEOTIDE SEQUENCE</scope>
    <source>
        <strain evidence="2">LMG 27872</strain>
    </source>
</reference>
<dbReference type="EMBL" id="JAEHFQ010000021">
    <property type="protein sequence ID" value="MBM0636256.1"/>
    <property type="molecule type" value="Genomic_DNA"/>
</dbReference>
<dbReference type="EMBL" id="LYND01000120">
    <property type="protein sequence ID" value="ODA09424.1"/>
    <property type="molecule type" value="Genomic_DNA"/>
</dbReference>
<evidence type="ECO:0000313" key="3">
    <source>
        <dbReference type="EMBL" id="MDH2334207.1"/>
    </source>
</evidence>
<name>A0A074L285_PAEPO</name>
<dbReference type="Proteomes" id="UP000650605">
    <property type="component" value="Unassembled WGS sequence"/>
</dbReference>
<evidence type="ECO:0000313" key="4">
    <source>
        <dbReference type="EMBL" id="ODA09424.1"/>
    </source>
</evidence>
<proteinExistence type="predicted"/>
<dbReference type="Proteomes" id="UP001055784">
    <property type="component" value="Chromosome"/>
</dbReference>
<dbReference type="EMBL" id="CP097770">
    <property type="protein sequence ID" value="URJ50099.1"/>
    <property type="molecule type" value="Genomic_DNA"/>
</dbReference>
<dbReference type="Proteomes" id="UP000094974">
    <property type="component" value="Unassembled WGS sequence"/>
</dbReference>
<evidence type="ECO:0000259" key="1">
    <source>
        <dbReference type="Pfam" id="PF01248"/>
    </source>
</evidence>
<dbReference type="eggNOG" id="COG1358">
    <property type="taxonomic scope" value="Bacteria"/>
</dbReference>
<dbReference type="EMBL" id="JARVWT010000016">
    <property type="protein sequence ID" value="MDH2334207.1"/>
    <property type="molecule type" value="Genomic_DNA"/>
</dbReference>
<keyword evidence="6" id="KW-1185">Reference proteome</keyword>
<organism evidence="2 7">
    <name type="scientific">Paenibacillus polymyxa</name>
    <name type="common">Bacillus polymyxa</name>
    <dbReference type="NCBI Taxonomy" id="1406"/>
    <lineage>
        <taxon>Bacteria</taxon>
        <taxon>Bacillati</taxon>
        <taxon>Bacillota</taxon>
        <taxon>Bacilli</taxon>
        <taxon>Bacillales</taxon>
        <taxon>Paenibacillaceae</taxon>
        <taxon>Paenibacillus</taxon>
    </lineage>
</organism>
<dbReference type="PRINTS" id="PR00884">
    <property type="entry name" value="RIBOSOMALHS6"/>
</dbReference>
<evidence type="ECO:0000313" key="7">
    <source>
        <dbReference type="Proteomes" id="UP000650605"/>
    </source>
</evidence>
<dbReference type="InterPro" id="IPR004038">
    <property type="entry name" value="Ribosomal_eL8/eL30/eS12/Gad45"/>
</dbReference>
<dbReference type="AlphaFoldDB" id="A0A074L285"/>
<dbReference type="Pfam" id="PF01248">
    <property type="entry name" value="Ribosomal_L7Ae"/>
    <property type="match status" value="1"/>
</dbReference>
<sequence length="83" mass="8821">MSKEQGLQDAHVKIGTKQTIRMVELGFASEVYVAEDADQRLTSNIIALCNKQGVKVTLVDTMKNLGAACGIEVGAAMAAIVKQ</sequence>
<reference evidence="3" key="5">
    <citation type="submission" date="2023-04" db="EMBL/GenBank/DDBJ databases">
        <title>Uncovering the Secrets of Slow-Growing Bacteria in Tropical Savanna Soil through Cultivation and Genomic Analysis.</title>
        <authorList>
            <person name="Goncalves O.S."/>
            <person name="Santana M.F."/>
        </authorList>
    </citation>
    <scope>NUCLEOTIDE SEQUENCE</scope>
    <source>
        <strain evidence="3">ANTI</strain>
    </source>
</reference>
<accession>A0A074L285</accession>
<evidence type="ECO:0000313" key="5">
    <source>
        <dbReference type="EMBL" id="URJ50099.1"/>
    </source>
</evidence>
<reference evidence="5" key="4">
    <citation type="submission" date="2022-11" db="EMBL/GenBank/DDBJ databases">
        <authorList>
            <person name="Vasilchenko N.G."/>
            <person name="Prazdnova E.V."/>
            <person name="Gorovtsov A.V."/>
            <person name="Chistyakov V.A."/>
            <person name="Pak M.L."/>
        </authorList>
    </citation>
    <scope>NUCLEOTIDE SEQUENCE</scope>
    <source>
        <strain evidence="5">R 4.5</strain>
    </source>
</reference>
<gene>
    <name evidence="4" type="ORF">A7312_25945</name>
    <name evidence="2" type="ORF">JDW19_24430</name>
    <name evidence="5" type="ORF">MF626_004521</name>
    <name evidence="3" type="ORF">QDS18_25375</name>
</gene>
<dbReference type="InterPro" id="IPR029064">
    <property type="entry name" value="Ribosomal_eL30-like_sf"/>
</dbReference>
<evidence type="ECO:0000313" key="2">
    <source>
        <dbReference type="EMBL" id="MBM0636256.1"/>
    </source>
</evidence>
<dbReference type="Gene3D" id="3.30.1330.30">
    <property type="match status" value="1"/>
</dbReference>
<dbReference type="GeneID" id="71026046"/>
<dbReference type="RefSeq" id="WP_007432588.1">
    <property type="nucleotide sequence ID" value="NZ_ALJV01000002.1"/>
</dbReference>
<reference evidence="6" key="1">
    <citation type="submission" date="2016-05" db="EMBL/GenBank/DDBJ databases">
        <title>Whole genome shotgun sequencing of cultured foodborne pathogen.</title>
        <authorList>
            <person name="Zheng J."/>
            <person name="Timme R."/>
            <person name="Allard M."/>
            <person name="Strain E."/>
            <person name="Luo Y."/>
            <person name="Brown E."/>
        </authorList>
    </citation>
    <scope>NUCLEOTIDE SEQUENCE [LARGE SCALE GENOMIC DNA]</scope>
    <source>
        <strain evidence="6">CFSAN034343</strain>
    </source>
</reference>
<reference evidence="4" key="2">
    <citation type="submission" date="2016-05" db="EMBL/GenBank/DDBJ databases">
        <authorList>
            <person name="Zheng J."/>
            <person name="Timme R."/>
            <person name="Allard M."/>
            <person name="Strain E."/>
            <person name="Luo Y."/>
            <person name="Brown E."/>
        </authorList>
    </citation>
    <scope>NUCLEOTIDE SEQUENCE</scope>
    <source>
        <strain evidence="4">CFSAN034343</strain>
    </source>
</reference>
<evidence type="ECO:0000313" key="6">
    <source>
        <dbReference type="Proteomes" id="UP000094974"/>
    </source>
</evidence>
<protein>
    <submittedName>
        <fullName evidence="2">Ribosomal L7Ae/L30e/S12e/Gadd45 family protein</fullName>
    </submittedName>
    <submittedName>
        <fullName evidence="4">Ribosomal protein L7Ae-like protein</fullName>
    </submittedName>
</protein>